<gene>
    <name evidence="1" type="ORF">T03_4476</name>
</gene>
<sequence>MTFYDGSRASLDNEESSAVIIVGQVNSIQHEAKTFSVQSVHYLRYI</sequence>
<evidence type="ECO:0000313" key="2">
    <source>
        <dbReference type="Proteomes" id="UP000054653"/>
    </source>
</evidence>
<organism evidence="1 2">
    <name type="scientific">Trichinella britovi</name>
    <name type="common">Parasitic roundworm</name>
    <dbReference type="NCBI Taxonomy" id="45882"/>
    <lineage>
        <taxon>Eukaryota</taxon>
        <taxon>Metazoa</taxon>
        <taxon>Ecdysozoa</taxon>
        <taxon>Nematoda</taxon>
        <taxon>Enoplea</taxon>
        <taxon>Dorylaimia</taxon>
        <taxon>Trichinellida</taxon>
        <taxon>Trichinellidae</taxon>
        <taxon>Trichinella</taxon>
    </lineage>
</organism>
<proteinExistence type="predicted"/>
<name>A0A0V0YT22_TRIBR</name>
<comment type="caution">
    <text evidence="1">The sequence shown here is derived from an EMBL/GenBank/DDBJ whole genome shotgun (WGS) entry which is preliminary data.</text>
</comment>
<dbReference type="Proteomes" id="UP000054653">
    <property type="component" value="Unassembled WGS sequence"/>
</dbReference>
<protein>
    <submittedName>
        <fullName evidence="1">Uncharacterized protein</fullName>
    </submittedName>
</protein>
<dbReference type="EMBL" id="JYDI01006624">
    <property type="protein sequence ID" value="KRY03318.1"/>
    <property type="molecule type" value="Genomic_DNA"/>
</dbReference>
<dbReference type="AlphaFoldDB" id="A0A0V0YT22"/>
<keyword evidence="2" id="KW-1185">Reference proteome</keyword>
<evidence type="ECO:0000313" key="1">
    <source>
        <dbReference type="EMBL" id="KRY03318.1"/>
    </source>
</evidence>
<reference evidence="1 2" key="1">
    <citation type="submission" date="2015-01" db="EMBL/GenBank/DDBJ databases">
        <title>Evolution of Trichinella species and genotypes.</title>
        <authorList>
            <person name="Korhonen P.K."/>
            <person name="Edoardo P."/>
            <person name="Giuseppe L.R."/>
            <person name="Gasser R.B."/>
        </authorList>
    </citation>
    <scope>NUCLEOTIDE SEQUENCE [LARGE SCALE GENOMIC DNA]</scope>
    <source>
        <strain evidence="1">ISS120</strain>
    </source>
</reference>
<accession>A0A0V0YT22</accession>